<reference evidence="2 3" key="1">
    <citation type="submission" date="2015-07" db="EMBL/GenBank/DDBJ databases">
        <title>High-quality genome of monoxenous trypanosomatid Leptomonas pyrrhocoris.</title>
        <authorList>
            <person name="Flegontov P."/>
            <person name="Butenko A."/>
            <person name="Firsov S."/>
            <person name="Vlcek C."/>
            <person name="Logacheva M.D."/>
            <person name="Field M."/>
            <person name="Filatov D."/>
            <person name="Flegontova O."/>
            <person name="Gerasimov E."/>
            <person name="Jackson A.P."/>
            <person name="Kelly S."/>
            <person name="Opperdoes F."/>
            <person name="O'Reilly A."/>
            <person name="Votypka J."/>
            <person name="Yurchenko V."/>
            <person name="Lukes J."/>
        </authorList>
    </citation>
    <scope>NUCLEOTIDE SEQUENCE [LARGE SCALE GENOMIC DNA]</scope>
    <source>
        <strain evidence="2">H10</strain>
    </source>
</reference>
<dbReference type="AlphaFoldDB" id="A0A0N1J4S1"/>
<comment type="caution">
    <text evidence="2">The sequence shown here is derived from an EMBL/GenBank/DDBJ whole genome shotgun (WGS) entry which is preliminary data.</text>
</comment>
<organism evidence="2 3">
    <name type="scientific">Leptomonas pyrrhocoris</name>
    <name type="common">Firebug parasite</name>
    <dbReference type="NCBI Taxonomy" id="157538"/>
    <lineage>
        <taxon>Eukaryota</taxon>
        <taxon>Discoba</taxon>
        <taxon>Euglenozoa</taxon>
        <taxon>Kinetoplastea</taxon>
        <taxon>Metakinetoplastina</taxon>
        <taxon>Trypanosomatida</taxon>
        <taxon>Trypanosomatidae</taxon>
        <taxon>Leishmaniinae</taxon>
        <taxon>Leptomonas</taxon>
    </lineage>
</organism>
<dbReference type="Proteomes" id="UP000037923">
    <property type="component" value="Unassembled WGS sequence"/>
</dbReference>
<dbReference type="InterPro" id="IPR016024">
    <property type="entry name" value="ARM-type_fold"/>
</dbReference>
<dbReference type="PANTHER" id="PTHR12984">
    <property type="entry name" value="SCY1-RELATED S/T PROTEIN KINASE-LIKE"/>
    <property type="match status" value="1"/>
</dbReference>
<dbReference type="VEuPathDB" id="TriTrypDB:LpyrH10_09_0170"/>
<dbReference type="InterPro" id="IPR011989">
    <property type="entry name" value="ARM-like"/>
</dbReference>
<dbReference type="Gene3D" id="3.30.200.20">
    <property type="entry name" value="Phosphorylase Kinase, domain 1"/>
    <property type="match status" value="1"/>
</dbReference>
<keyword evidence="3" id="KW-1185">Reference proteome</keyword>
<dbReference type="SUPFAM" id="SSF48371">
    <property type="entry name" value="ARM repeat"/>
    <property type="match status" value="1"/>
</dbReference>
<evidence type="ECO:0000313" key="3">
    <source>
        <dbReference type="Proteomes" id="UP000037923"/>
    </source>
</evidence>
<dbReference type="EMBL" id="LGTL01000009">
    <property type="protein sequence ID" value="KPA79824.1"/>
    <property type="molecule type" value="Genomic_DNA"/>
</dbReference>
<evidence type="ECO:0008006" key="4">
    <source>
        <dbReference type="Google" id="ProtNLM"/>
    </source>
</evidence>
<protein>
    <recommendedName>
        <fullName evidence="4">Protein kinase domain-containing protein</fullName>
    </recommendedName>
</protein>
<gene>
    <name evidence="2" type="ORF">ABB37_04917</name>
</gene>
<dbReference type="RefSeq" id="XP_015658263.1">
    <property type="nucleotide sequence ID" value="XM_015802747.1"/>
</dbReference>
<evidence type="ECO:0000313" key="2">
    <source>
        <dbReference type="EMBL" id="KPA79824.1"/>
    </source>
</evidence>
<dbReference type="PANTHER" id="PTHR12984:SF6">
    <property type="entry name" value="SCY1-LIKE PROTEIN 2"/>
    <property type="match status" value="1"/>
</dbReference>
<dbReference type="Gene3D" id="1.25.10.10">
    <property type="entry name" value="Leucine-rich Repeat Variant"/>
    <property type="match status" value="1"/>
</dbReference>
<dbReference type="OrthoDB" id="79687at2759"/>
<dbReference type="OMA" id="WFVTERV"/>
<proteinExistence type="predicted"/>
<name>A0A0N1J4S1_LEPPY</name>
<dbReference type="InterPro" id="IPR051177">
    <property type="entry name" value="CIK-Related_Protein"/>
</dbReference>
<feature type="region of interest" description="Disordered" evidence="1">
    <location>
        <begin position="609"/>
        <end position="630"/>
    </location>
</feature>
<dbReference type="SUPFAM" id="SSF56112">
    <property type="entry name" value="Protein kinase-like (PK-like)"/>
    <property type="match status" value="1"/>
</dbReference>
<feature type="compositionally biased region" description="Low complexity" evidence="1">
    <location>
        <begin position="609"/>
        <end position="620"/>
    </location>
</feature>
<dbReference type="GeneID" id="26905208"/>
<dbReference type="InterPro" id="IPR011009">
    <property type="entry name" value="Kinase-like_dom_sf"/>
</dbReference>
<sequence>MFKQLKQSVVSAISSDPLYAYTLDTSSTTLCGRGYLFEKCDAVVRANGRKVSIFTLHTKRLLERCTPDEALTVVKTVKDSVALLTHLRHPGVLAIEGQIVEEKKKVWFVTERVTSVLAPETVKDLPQQVKLLGMTHCAEGIRFLHEKAEILLVNFALSSIYVTEGNRWKVGDLCFAVPRAQLGALTPPTVPFHSVAAPLLDYLPIEYIDFCTRRKSATDNLFAGTSSAPLVFPDSDTYSFLVVTCEVIDERRLFNCGGNAQEQQRQMSAAESRVAQYFPAGALRLPRPPILTVVNTGPFATQDMKTLIGLATFDTLDSDARFRLLKGLYDGLVQGSFCESVLLSDVVPLMVRESKVDAMLRFVLPILLLCTKAISSENFNRALRDYFVSFLTAIIRAPSMENVSVYAEQVLQKREGLDKHFSSVEDRATYLIPLISKLLQSDGNERIQKGTLEWLLDILKQTPTVKLGLPNDIAARLIGVASANTNSFMLAFQCVEQILTFASTETKMEVEASLARSISNSSAYFTSTQLDYMLRVLRSIEENMSSEHRALKSIPLLCPLLLHANGSVKQFAVASIVNYAQAFNAGSPAPLPQSHALFTQPTALVSSSSSVSPPVRSSGPTANGSCGVATSARRNDDDLFSTLFS</sequence>
<accession>A0A0N1J4S1</accession>
<dbReference type="Gene3D" id="1.10.510.10">
    <property type="entry name" value="Transferase(Phosphotransferase) domain 1"/>
    <property type="match status" value="1"/>
</dbReference>
<evidence type="ECO:0000256" key="1">
    <source>
        <dbReference type="SAM" id="MobiDB-lite"/>
    </source>
</evidence>